<reference evidence="1 2" key="1">
    <citation type="submission" date="2019-07" db="EMBL/GenBank/DDBJ databases">
        <title>Whole genome shotgun sequence of Kocuria turfanensis NBRC 107627.</title>
        <authorList>
            <person name="Hosoyama A."/>
            <person name="Uohara A."/>
            <person name="Ohji S."/>
            <person name="Ichikawa N."/>
        </authorList>
    </citation>
    <scope>NUCLEOTIDE SEQUENCE [LARGE SCALE GENOMIC DNA]</scope>
    <source>
        <strain evidence="1 2">NBRC 107627</strain>
    </source>
</reference>
<keyword evidence="2" id="KW-1185">Reference proteome</keyword>
<accession>A0A512IHG7</accession>
<evidence type="ECO:0000313" key="1">
    <source>
        <dbReference type="EMBL" id="GEO97156.1"/>
    </source>
</evidence>
<sequence>MSDDRFQLSGKWLDFSLWAGAAAAVSVDLADWQMDRNDHPLG</sequence>
<organism evidence="1 2">
    <name type="scientific">Kocuria turfanensis</name>
    <dbReference type="NCBI Taxonomy" id="388357"/>
    <lineage>
        <taxon>Bacteria</taxon>
        <taxon>Bacillati</taxon>
        <taxon>Actinomycetota</taxon>
        <taxon>Actinomycetes</taxon>
        <taxon>Micrococcales</taxon>
        <taxon>Micrococcaceae</taxon>
        <taxon>Kocuria</taxon>
    </lineage>
</organism>
<dbReference type="Proteomes" id="UP000321103">
    <property type="component" value="Unassembled WGS sequence"/>
</dbReference>
<evidence type="ECO:0000313" key="2">
    <source>
        <dbReference type="Proteomes" id="UP000321103"/>
    </source>
</evidence>
<proteinExistence type="predicted"/>
<comment type="caution">
    <text evidence="1">The sequence shown here is derived from an EMBL/GenBank/DDBJ whole genome shotgun (WGS) entry which is preliminary data.</text>
</comment>
<dbReference type="AlphaFoldDB" id="A0A512IHG7"/>
<name>A0A512IHG7_9MICC</name>
<dbReference type="EMBL" id="BJZS01000110">
    <property type="protein sequence ID" value="GEO97156.1"/>
    <property type="molecule type" value="Genomic_DNA"/>
</dbReference>
<dbReference type="RefSeq" id="WP_255219702.1">
    <property type="nucleotide sequence ID" value="NZ_BJZS01000110.1"/>
</dbReference>
<gene>
    <name evidence="1" type="ORF">KTU01_32790</name>
</gene>
<protein>
    <submittedName>
        <fullName evidence="1">Uncharacterized protein</fullName>
    </submittedName>
</protein>